<accession>D3DY24</accession>
<dbReference type="InterPro" id="IPR004603">
    <property type="entry name" value="DNA_mismatch_endonuc_vsr"/>
</dbReference>
<dbReference type="Gene3D" id="3.40.960.10">
    <property type="entry name" value="VSR Endonuclease"/>
    <property type="match status" value="1"/>
</dbReference>
<sequence>MAGDPNGKPGARITNVPAIREGHPQLMAITRSHATDSGQRYCSETARLLRLLWHKGYRLNRTDLPGRSDVAFIVQRKVIFVHGCFLARA</sequence>
<dbReference type="Proteomes" id="UP000002429">
    <property type="component" value="Chromosome"/>
</dbReference>
<protein>
    <submittedName>
        <fullName evidence="7">Uncharacterized protein</fullName>
    </submittedName>
</protein>
<dbReference type="GO" id="GO:0016787">
    <property type="term" value="F:hydrolase activity"/>
    <property type="evidence" value="ECO:0007669"/>
    <property type="project" value="UniProtKB-KW"/>
</dbReference>
<dbReference type="InterPro" id="IPR011335">
    <property type="entry name" value="Restrct_endonuc-II-like"/>
</dbReference>
<keyword evidence="4" id="KW-0378">Hydrolase</keyword>
<keyword evidence="2" id="KW-0255">Endonuclease</keyword>
<keyword evidence="8" id="KW-1185">Reference proteome</keyword>
<evidence type="ECO:0000313" key="7">
    <source>
        <dbReference type="EMBL" id="ADC45194.1"/>
    </source>
</evidence>
<reference evidence="8" key="1">
    <citation type="journal article" date="2010" name="PLoS ONE">
        <title>The complete genome sequence of Cupriavidus metallidurans strain CH34, a master survivalist in harsh and anthropogenic environments.</title>
        <authorList>
            <person name="Janssen P.J."/>
            <person name="Van Houdt R."/>
            <person name="Moors H."/>
            <person name="Monsieurs P."/>
            <person name="Morin N."/>
            <person name="Michaux A."/>
            <person name="Benotmane M.A."/>
            <person name="Leys N."/>
            <person name="Vallaeys T."/>
            <person name="Lapidus A."/>
            <person name="Monchy S."/>
            <person name="Medigue C."/>
            <person name="Taghavi S."/>
            <person name="McCorkle S."/>
            <person name="Dunn J."/>
            <person name="van der Lelie D."/>
            <person name="Mergeay M."/>
        </authorList>
    </citation>
    <scope>NUCLEOTIDE SEQUENCE [LARGE SCALE GENOMIC DNA]</scope>
    <source>
        <strain evidence="8">ATCC 43123 / DSM 2839 / NBRC 102507 / CH34</strain>
    </source>
</reference>
<dbReference type="KEGG" id="rme:Rmet_6593"/>
<dbReference type="STRING" id="266264.Rmet_6593"/>
<dbReference type="Pfam" id="PF03852">
    <property type="entry name" value="Vsr"/>
    <property type="match status" value="1"/>
</dbReference>
<dbReference type="EMBL" id="CP000352">
    <property type="protein sequence ID" value="ADC45194.1"/>
    <property type="molecule type" value="Genomic_DNA"/>
</dbReference>
<comment type="similarity">
    <text evidence="6">Belongs to the Vsr family.</text>
</comment>
<organism evidence="7 8">
    <name type="scientific">Cupriavidus metallidurans (strain ATCC 43123 / DSM 2839 / NBRC 102507 / CH34)</name>
    <name type="common">Ralstonia metallidurans</name>
    <dbReference type="NCBI Taxonomy" id="266264"/>
    <lineage>
        <taxon>Bacteria</taxon>
        <taxon>Pseudomonadati</taxon>
        <taxon>Pseudomonadota</taxon>
        <taxon>Betaproteobacteria</taxon>
        <taxon>Burkholderiales</taxon>
        <taxon>Burkholderiaceae</taxon>
        <taxon>Cupriavidus</taxon>
    </lineage>
</organism>
<keyword evidence="5" id="KW-0234">DNA repair</keyword>
<proteinExistence type="inferred from homology"/>
<dbReference type="AlphaFoldDB" id="D3DY24"/>
<dbReference type="GO" id="GO:0004519">
    <property type="term" value="F:endonuclease activity"/>
    <property type="evidence" value="ECO:0007669"/>
    <property type="project" value="UniProtKB-KW"/>
</dbReference>
<name>D3DY24_CUPMC</name>
<keyword evidence="1" id="KW-0540">Nuclease</keyword>
<evidence type="ECO:0000256" key="5">
    <source>
        <dbReference type="ARBA" id="ARBA00023204"/>
    </source>
</evidence>
<evidence type="ECO:0000256" key="2">
    <source>
        <dbReference type="ARBA" id="ARBA00022759"/>
    </source>
</evidence>
<evidence type="ECO:0000256" key="3">
    <source>
        <dbReference type="ARBA" id="ARBA00022763"/>
    </source>
</evidence>
<dbReference type="SUPFAM" id="SSF52980">
    <property type="entry name" value="Restriction endonuclease-like"/>
    <property type="match status" value="1"/>
</dbReference>
<dbReference type="HOGENOM" id="CLU_2452427_0_0_4"/>
<keyword evidence="3" id="KW-0227">DNA damage</keyword>
<evidence type="ECO:0000313" key="8">
    <source>
        <dbReference type="Proteomes" id="UP000002429"/>
    </source>
</evidence>
<gene>
    <name evidence="7" type="ordered locus">Rmet_6593</name>
</gene>
<evidence type="ECO:0000256" key="6">
    <source>
        <dbReference type="ARBA" id="ARBA00029466"/>
    </source>
</evidence>
<evidence type="ECO:0000256" key="1">
    <source>
        <dbReference type="ARBA" id="ARBA00022722"/>
    </source>
</evidence>
<evidence type="ECO:0000256" key="4">
    <source>
        <dbReference type="ARBA" id="ARBA00022801"/>
    </source>
</evidence>
<dbReference type="GO" id="GO:0006298">
    <property type="term" value="P:mismatch repair"/>
    <property type="evidence" value="ECO:0007669"/>
    <property type="project" value="InterPro"/>
</dbReference>